<dbReference type="eggNOG" id="COG0438">
    <property type="taxonomic scope" value="Bacteria"/>
</dbReference>
<dbReference type="EMBL" id="AEPV01000009">
    <property type="protein sequence ID" value="EFU74869.1"/>
    <property type="molecule type" value="Genomic_DNA"/>
</dbReference>
<feature type="domain" description="Glycosyl transferase family 1" evidence="1">
    <location>
        <begin position="188"/>
        <end position="339"/>
    </location>
</feature>
<dbReference type="EC" id="2.4.-.-" evidence="2"/>
<accession>E6LD54</accession>
<comment type="caution">
    <text evidence="2">The sequence shown here is derived from an EMBL/GenBank/DDBJ whole genome shotgun (WGS) entry which is preliminary data.</text>
</comment>
<dbReference type="PANTHER" id="PTHR45947">
    <property type="entry name" value="SULFOQUINOVOSYL TRANSFERASE SQD2"/>
    <property type="match status" value="1"/>
</dbReference>
<dbReference type="STRING" id="888064.HMPREF9088_0294"/>
<sequence>MFKKSYLNRDESGNSMRVLVVNTVPYVLNGISSMIMNYYQVLKKDISFDFVINAYIDAGIESKIDDSSEVYILPNRKKKTLQYIKELRKIAEGKYYDVIHIHGNSALMSIELFAVKNCKNTVIITHNHNTKSEYPLLDKLLRSYFQNNVSYAFAASRESGAWLYGNYPFKVIENGLDMDSLQYSADNRKEIRRKYQIGDETLLLNIGRYNFQKNKKFVIDSFREYLQFDASAKLMMIGEGSGRKEIEEYVKELRMNQSVIFVYKTNNIEKYYSAADIFTFPTKWEALGMVIVEAQVAGLPSLIGNTVPMVTEVSDRSFYFDISDEKKWAQKLYQIKKMKIDHESQYDVRMDQFNIKNNAQELKKIYEQMCLEKVKANSKQ</sequence>
<dbReference type="GO" id="GO:0016757">
    <property type="term" value="F:glycosyltransferase activity"/>
    <property type="evidence" value="ECO:0007669"/>
    <property type="project" value="UniProtKB-KW"/>
</dbReference>
<dbReference type="HOGENOM" id="CLU_009583_33_1_9"/>
<evidence type="ECO:0000259" key="1">
    <source>
        <dbReference type="Pfam" id="PF00534"/>
    </source>
</evidence>
<dbReference type="PANTHER" id="PTHR45947:SF3">
    <property type="entry name" value="SULFOQUINOVOSYL TRANSFERASE SQD2"/>
    <property type="match status" value="1"/>
</dbReference>
<dbReference type="InterPro" id="IPR001296">
    <property type="entry name" value="Glyco_trans_1"/>
</dbReference>
<name>E6LD54_ENTI1</name>
<organism evidence="2 3">
    <name type="scientific">Enterococcus italicus (strain DSM 15952 / CCUG 50447 / LMG 22039 / TP 1.5)</name>
    <dbReference type="NCBI Taxonomy" id="888064"/>
    <lineage>
        <taxon>Bacteria</taxon>
        <taxon>Bacillati</taxon>
        <taxon>Bacillota</taxon>
        <taxon>Bacilli</taxon>
        <taxon>Lactobacillales</taxon>
        <taxon>Enterococcaceae</taxon>
        <taxon>Enterococcus</taxon>
    </lineage>
</organism>
<dbReference type="AlphaFoldDB" id="E6LD54"/>
<dbReference type="InterPro" id="IPR050194">
    <property type="entry name" value="Glycosyltransferase_grp1"/>
</dbReference>
<dbReference type="Pfam" id="PF00534">
    <property type="entry name" value="Glycos_transf_1"/>
    <property type="match status" value="1"/>
</dbReference>
<protein>
    <submittedName>
        <fullName evidence="2">Glycosyltransferase, group 1 family protein</fullName>
        <ecNumber evidence="2">2.4.-.-</ecNumber>
    </submittedName>
</protein>
<evidence type="ECO:0000313" key="2">
    <source>
        <dbReference type="EMBL" id="EFU74869.1"/>
    </source>
</evidence>
<keyword evidence="2" id="KW-0328">Glycosyltransferase</keyword>
<proteinExistence type="predicted"/>
<evidence type="ECO:0000313" key="3">
    <source>
        <dbReference type="Proteomes" id="UP000010296"/>
    </source>
</evidence>
<keyword evidence="3" id="KW-1185">Reference proteome</keyword>
<keyword evidence="2" id="KW-0808">Transferase</keyword>
<gene>
    <name evidence="2" type="ORF">HMPREF9088_0294</name>
</gene>
<dbReference type="SUPFAM" id="SSF53756">
    <property type="entry name" value="UDP-Glycosyltransferase/glycogen phosphorylase"/>
    <property type="match status" value="1"/>
</dbReference>
<reference evidence="2 3" key="1">
    <citation type="submission" date="2010-12" db="EMBL/GenBank/DDBJ databases">
        <authorList>
            <person name="Muzny D."/>
            <person name="Qin X."/>
            <person name="Deng J."/>
            <person name="Jiang H."/>
            <person name="Liu Y."/>
            <person name="Qu J."/>
            <person name="Song X.-Z."/>
            <person name="Zhang L."/>
            <person name="Thornton R."/>
            <person name="Coyle M."/>
            <person name="Francisco L."/>
            <person name="Jackson L."/>
            <person name="Javaid M."/>
            <person name="Korchina V."/>
            <person name="Kovar C."/>
            <person name="Mata R."/>
            <person name="Mathew T."/>
            <person name="Ngo R."/>
            <person name="Nguyen L."/>
            <person name="Nguyen N."/>
            <person name="Okwuonu G."/>
            <person name="Ongeri F."/>
            <person name="Pham C."/>
            <person name="Simmons D."/>
            <person name="Wilczek-Boney K."/>
            <person name="Hale W."/>
            <person name="Jakkamsetti A."/>
            <person name="Pham P."/>
            <person name="Ruth R."/>
            <person name="San Lucas F."/>
            <person name="Warren J."/>
            <person name="Zhang J."/>
            <person name="Zhao Z."/>
            <person name="Zhou C."/>
            <person name="Zhu D."/>
            <person name="Lee S."/>
            <person name="Bess C."/>
            <person name="Blankenburg K."/>
            <person name="Forbes L."/>
            <person name="Fu Q."/>
            <person name="Gubbala S."/>
            <person name="Hirani K."/>
            <person name="Jayaseelan J.C."/>
            <person name="Lara F."/>
            <person name="Munidasa M."/>
            <person name="Palculict T."/>
            <person name="Patil S."/>
            <person name="Pu L.-L."/>
            <person name="Saada N."/>
            <person name="Tang L."/>
            <person name="Weissenberger G."/>
            <person name="Zhu Y."/>
            <person name="Hemphill L."/>
            <person name="Shang Y."/>
            <person name="Youmans B."/>
            <person name="Ayvaz T."/>
            <person name="Ross M."/>
            <person name="Santibanez J."/>
            <person name="Aqrawi P."/>
            <person name="Gross S."/>
            <person name="Joshi V."/>
            <person name="Fowler G."/>
            <person name="Nazareth L."/>
            <person name="Reid J."/>
            <person name="Worley K."/>
            <person name="Petrosino J."/>
            <person name="Highlander S."/>
            <person name="Gibbs R."/>
        </authorList>
    </citation>
    <scope>NUCLEOTIDE SEQUENCE [LARGE SCALE GENOMIC DNA]</scope>
    <source>
        <strain evidence="3">DSM 15952 / CCUG 50447 / LMG 22039 / TP 1.5</strain>
    </source>
</reference>
<dbReference type="Proteomes" id="UP000010296">
    <property type="component" value="Unassembled WGS sequence"/>
</dbReference>
<dbReference type="Gene3D" id="3.40.50.2000">
    <property type="entry name" value="Glycogen Phosphorylase B"/>
    <property type="match status" value="2"/>
</dbReference>